<evidence type="ECO:0000256" key="5">
    <source>
        <dbReference type="ARBA" id="ARBA00022723"/>
    </source>
</evidence>
<organism evidence="12 15">
    <name type="scientific">Actinotignum timonense</name>
    <dbReference type="NCBI Taxonomy" id="1870995"/>
    <lineage>
        <taxon>Bacteria</taxon>
        <taxon>Bacillati</taxon>
        <taxon>Actinomycetota</taxon>
        <taxon>Actinomycetes</taxon>
        <taxon>Actinomycetales</taxon>
        <taxon>Actinomycetaceae</taxon>
        <taxon>Actinotignum</taxon>
    </lineage>
</organism>
<dbReference type="EMBL" id="JAWNFV010000001">
    <property type="protein sequence ID" value="MDY5139747.1"/>
    <property type="molecule type" value="Genomic_DNA"/>
</dbReference>
<dbReference type="Gene3D" id="3.60.140.10">
    <property type="entry name" value="CNF1/YfiH-like putative cysteine hydrolases"/>
    <property type="match status" value="1"/>
</dbReference>
<evidence type="ECO:0000256" key="8">
    <source>
        <dbReference type="ARBA" id="ARBA00023008"/>
    </source>
</evidence>
<proteinExistence type="inferred from homology"/>
<protein>
    <submittedName>
        <fullName evidence="12">Polyphenol oxidase family protein</fullName>
    </submittedName>
</protein>
<comment type="function">
    <text evidence="2">Purine nucleoside enzyme that catalyzes the phosphorolysis of adenosine and inosine nucleosides, yielding D-ribose 1-phosphate and the respective free bases, adenine and hypoxanthine. Also catalyzes the phosphorolysis of S-methyl-5'-thioadenosine into adenine and S-methyl-5-thio-alpha-D-ribose 1-phosphate. Also has adenosine deaminase activity.</text>
</comment>
<keyword evidence="7" id="KW-0862">Zinc</keyword>
<evidence type="ECO:0000256" key="6">
    <source>
        <dbReference type="ARBA" id="ARBA00022801"/>
    </source>
</evidence>
<dbReference type="AlphaFoldDB" id="A0AAW9HJX3"/>
<comment type="catalytic activity">
    <reaction evidence="10">
        <text>adenosine + phosphate = alpha-D-ribose 1-phosphate + adenine</text>
        <dbReference type="Rhea" id="RHEA:27642"/>
        <dbReference type="ChEBI" id="CHEBI:16335"/>
        <dbReference type="ChEBI" id="CHEBI:16708"/>
        <dbReference type="ChEBI" id="CHEBI:43474"/>
        <dbReference type="ChEBI" id="CHEBI:57720"/>
        <dbReference type="EC" id="2.4.2.1"/>
    </reaction>
    <physiologicalReaction direction="left-to-right" evidence="10">
        <dbReference type="Rhea" id="RHEA:27643"/>
    </physiologicalReaction>
</comment>
<name>A0AAW9HJX3_9ACTO</name>
<dbReference type="InterPro" id="IPR038371">
    <property type="entry name" value="Cu_polyphenol_OxRdtase_sf"/>
</dbReference>
<dbReference type="GO" id="GO:0017061">
    <property type="term" value="F:S-methyl-5-thioadenosine phosphorylase activity"/>
    <property type="evidence" value="ECO:0007669"/>
    <property type="project" value="UniProtKB-EC"/>
</dbReference>
<keyword evidence="5" id="KW-0479">Metal-binding</keyword>
<keyword evidence="4" id="KW-0808">Transferase</keyword>
<dbReference type="InterPro" id="IPR011324">
    <property type="entry name" value="Cytotoxic_necrot_fac-like_cat"/>
</dbReference>
<evidence type="ECO:0000256" key="2">
    <source>
        <dbReference type="ARBA" id="ARBA00003215"/>
    </source>
</evidence>
<dbReference type="Proteomes" id="UP001288320">
    <property type="component" value="Unassembled WGS sequence"/>
</dbReference>
<dbReference type="PANTHER" id="PTHR30616:SF2">
    <property type="entry name" value="PURINE NUCLEOSIDE PHOSPHORYLASE LACC1"/>
    <property type="match status" value="1"/>
</dbReference>
<comment type="catalytic activity">
    <reaction evidence="1">
        <text>inosine + phosphate = alpha-D-ribose 1-phosphate + hypoxanthine</text>
        <dbReference type="Rhea" id="RHEA:27646"/>
        <dbReference type="ChEBI" id="CHEBI:17368"/>
        <dbReference type="ChEBI" id="CHEBI:17596"/>
        <dbReference type="ChEBI" id="CHEBI:43474"/>
        <dbReference type="ChEBI" id="CHEBI:57720"/>
        <dbReference type="EC" id="2.4.2.1"/>
    </reaction>
    <physiologicalReaction direction="left-to-right" evidence="1">
        <dbReference type="Rhea" id="RHEA:27647"/>
    </physiologicalReaction>
</comment>
<dbReference type="EMBL" id="JAWNFY010000002">
    <property type="protein sequence ID" value="MDY5145579.1"/>
    <property type="molecule type" value="Genomic_DNA"/>
</dbReference>
<evidence type="ECO:0000313" key="15">
    <source>
        <dbReference type="Proteomes" id="UP001288320"/>
    </source>
</evidence>
<evidence type="ECO:0000256" key="10">
    <source>
        <dbReference type="ARBA" id="ARBA00048968"/>
    </source>
</evidence>
<comment type="caution">
    <text evidence="12">The sequence shown here is derived from an EMBL/GenBank/DDBJ whole genome shotgun (WGS) entry which is preliminary data.</text>
</comment>
<dbReference type="Pfam" id="PF02578">
    <property type="entry name" value="Cu-oxidase_4"/>
    <property type="match status" value="1"/>
</dbReference>
<dbReference type="GeneID" id="92813979"/>
<evidence type="ECO:0000313" key="12">
    <source>
        <dbReference type="EMBL" id="MDY5139747.1"/>
    </source>
</evidence>
<dbReference type="GO" id="GO:0005507">
    <property type="term" value="F:copper ion binding"/>
    <property type="evidence" value="ECO:0007669"/>
    <property type="project" value="TreeGrafter"/>
</dbReference>
<sequence length="271" mass="28069">MTRSALVEWVADISVPGGRIRAGFTSRAGGVSRAPFAGLNVAHHVGDDPATVEHNRALLAEQIGQRPVYMDQVHGDHLEDAGVLTSAGTFVAPGTDGLLIDIPLSSGTAPVPRGAAAVVMVADCLPLLLVAQDRPAGAAVHVGRRGLEAGIGPAAARALGPEHLIAYLGPSICGRCYEVPEELRASVAARIPEAAGRTAWGTPSLDIAAGLTAQLRAVGVSEIHVSPRCTREDPDFYSYRRASRTGRFAGVLAVDCDTPAARRADKAGRVA</sequence>
<evidence type="ECO:0000313" key="13">
    <source>
        <dbReference type="EMBL" id="MDY5145579.1"/>
    </source>
</evidence>
<evidence type="ECO:0000313" key="14">
    <source>
        <dbReference type="Proteomes" id="UP001284901"/>
    </source>
</evidence>
<reference evidence="12 14" key="1">
    <citation type="submission" date="2023-10" db="EMBL/GenBank/DDBJ databases">
        <title>Whole Genome based description of the genera Actinobaculum and Actinotignum reveals a complex phylogenetic relationship within the species included in the genus Actinotignum.</title>
        <authorList>
            <person name="Jensen C.S."/>
            <person name="Dargis R."/>
            <person name="Kemp M."/>
            <person name="Christensen J.J."/>
        </authorList>
    </citation>
    <scope>NUCLEOTIDE SEQUENCE</scope>
    <source>
        <strain evidence="13 14">SLA_B089</strain>
        <strain evidence="12">SLA_B245</strain>
    </source>
</reference>
<dbReference type="CDD" id="cd16833">
    <property type="entry name" value="YfiH"/>
    <property type="match status" value="1"/>
</dbReference>
<dbReference type="InterPro" id="IPR003730">
    <property type="entry name" value="Cu_polyphenol_OxRdtase"/>
</dbReference>
<keyword evidence="14" id="KW-1185">Reference proteome</keyword>
<evidence type="ECO:0000256" key="3">
    <source>
        <dbReference type="ARBA" id="ARBA00007353"/>
    </source>
</evidence>
<keyword evidence="8" id="KW-0186">Copper</keyword>
<evidence type="ECO:0000256" key="7">
    <source>
        <dbReference type="ARBA" id="ARBA00022833"/>
    </source>
</evidence>
<dbReference type="Proteomes" id="UP001284901">
    <property type="component" value="Unassembled WGS sequence"/>
</dbReference>
<keyword evidence="6" id="KW-0378">Hydrolase</keyword>
<comment type="catalytic activity">
    <reaction evidence="9">
        <text>adenosine + H2O + H(+) = inosine + NH4(+)</text>
        <dbReference type="Rhea" id="RHEA:24408"/>
        <dbReference type="ChEBI" id="CHEBI:15377"/>
        <dbReference type="ChEBI" id="CHEBI:15378"/>
        <dbReference type="ChEBI" id="CHEBI:16335"/>
        <dbReference type="ChEBI" id="CHEBI:17596"/>
        <dbReference type="ChEBI" id="CHEBI:28938"/>
        <dbReference type="EC" id="3.5.4.4"/>
    </reaction>
    <physiologicalReaction direction="left-to-right" evidence="9">
        <dbReference type="Rhea" id="RHEA:24409"/>
    </physiologicalReaction>
</comment>
<gene>
    <name evidence="12" type="ORF">R6G74_00240</name>
    <name evidence="13" type="ORF">R6P33_00900</name>
</gene>
<evidence type="ECO:0000256" key="9">
    <source>
        <dbReference type="ARBA" id="ARBA00047989"/>
    </source>
</evidence>
<evidence type="ECO:0000256" key="1">
    <source>
        <dbReference type="ARBA" id="ARBA00000553"/>
    </source>
</evidence>
<dbReference type="SUPFAM" id="SSF64438">
    <property type="entry name" value="CNF1/YfiH-like putative cysteine hydrolases"/>
    <property type="match status" value="1"/>
</dbReference>
<dbReference type="GO" id="GO:0016787">
    <property type="term" value="F:hydrolase activity"/>
    <property type="evidence" value="ECO:0007669"/>
    <property type="project" value="UniProtKB-KW"/>
</dbReference>
<evidence type="ECO:0000256" key="4">
    <source>
        <dbReference type="ARBA" id="ARBA00022679"/>
    </source>
</evidence>
<comment type="catalytic activity">
    <reaction evidence="11">
        <text>S-methyl-5'-thioadenosine + phosphate = 5-(methylsulfanyl)-alpha-D-ribose 1-phosphate + adenine</text>
        <dbReference type="Rhea" id="RHEA:11852"/>
        <dbReference type="ChEBI" id="CHEBI:16708"/>
        <dbReference type="ChEBI" id="CHEBI:17509"/>
        <dbReference type="ChEBI" id="CHEBI:43474"/>
        <dbReference type="ChEBI" id="CHEBI:58533"/>
        <dbReference type="EC" id="2.4.2.28"/>
    </reaction>
    <physiologicalReaction direction="left-to-right" evidence="11">
        <dbReference type="Rhea" id="RHEA:11853"/>
    </physiologicalReaction>
</comment>
<dbReference type="RefSeq" id="WP_087070939.1">
    <property type="nucleotide sequence ID" value="NZ_CAUPFC010000001.1"/>
</dbReference>
<dbReference type="PANTHER" id="PTHR30616">
    <property type="entry name" value="UNCHARACTERIZED PROTEIN YFIH"/>
    <property type="match status" value="1"/>
</dbReference>
<comment type="similarity">
    <text evidence="3">Belongs to the purine nucleoside phosphorylase YfiH/LACC1 family.</text>
</comment>
<evidence type="ECO:0000256" key="11">
    <source>
        <dbReference type="ARBA" id="ARBA00049893"/>
    </source>
</evidence>
<accession>A0AAW9HJX3</accession>